<dbReference type="GO" id="GO:0016829">
    <property type="term" value="F:lyase activity"/>
    <property type="evidence" value="ECO:0007669"/>
    <property type="project" value="UniProtKB-KW"/>
</dbReference>
<evidence type="ECO:0000256" key="4">
    <source>
        <dbReference type="PIRSR" id="PIRSR015582-1"/>
    </source>
</evidence>
<feature type="binding site" evidence="5">
    <location>
        <position position="136"/>
    </location>
    <ligand>
        <name>Mg(2+)</name>
        <dbReference type="ChEBI" id="CHEBI:18420"/>
    </ligand>
</feature>
<feature type="domain" description="HpcH/HpaI aldolase/citrate lyase" evidence="6">
    <location>
        <begin position="12"/>
        <end position="238"/>
    </location>
</feature>
<dbReference type="PIRSF" id="PIRSF015582">
    <property type="entry name" value="Cit_lyase_B"/>
    <property type="match status" value="1"/>
</dbReference>
<dbReference type="InterPro" id="IPR015813">
    <property type="entry name" value="Pyrv/PenolPyrv_kinase-like_dom"/>
</dbReference>
<protein>
    <submittedName>
        <fullName evidence="7">CoA ester lyase</fullName>
    </submittedName>
</protein>
<accession>A0A225MGR1</accession>
<evidence type="ECO:0000256" key="3">
    <source>
        <dbReference type="ARBA" id="ARBA00022842"/>
    </source>
</evidence>
<proteinExistence type="predicted"/>
<dbReference type="EMBL" id="NJIH01000007">
    <property type="protein sequence ID" value="OWT59110.1"/>
    <property type="molecule type" value="Genomic_DNA"/>
</dbReference>
<dbReference type="SUPFAM" id="SSF51621">
    <property type="entry name" value="Phosphoenolpyruvate/pyruvate domain"/>
    <property type="match status" value="1"/>
</dbReference>
<keyword evidence="7" id="KW-0456">Lyase</keyword>
<gene>
    <name evidence="7" type="ORF">CEY11_13050</name>
</gene>
<dbReference type="PANTHER" id="PTHR32308:SF10">
    <property type="entry name" value="CITRATE LYASE SUBUNIT BETA"/>
    <property type="match status" value="1"/>
</dbReference>
<dbReference type="InterPro" id="IPR005000">
    <property type="entry name" value="Aldolase/citrate-lyase_domain"/>
</dbReference>
<evidence type="ECO:0000313" key="8">
    <source>
        <dbReference type="Proteomes" id="UP000214603"/>
    </source>
</evidence>
<dbReference type="InterPro" id="IPR011206">
    <property type="entry name" value="Citrate_lyase_beta/mcl1/mcl2"/>
</dbReference>
<evidence type="ECO:0000313" key="7">
    <source>
        <dbReference type="EMBL" id="OWT59110.1"/>
    </source>
</evidence>
<dbReference type="InterPro" id="IPR040442">
    <property type="entry name" value="Pyrv_kinase-like_dom_sf"/>
</dbReference>
<evidence type="ECO:0000259" key="6">
    <source>
        <dbReference type="Pfam" id="PF03328"/>
    </source>
</evidence>
<dbReference type="AlphaFoldDB" id="A0A225MGR1"/>
<dbReference type="Gene3D" id="3.20.20.60">
    <property type="entry name" value="Phosphoenolpyruvate-binding domains"/>
    <property type="match status" value="1"/>
</dbReference>
<evidence type="ECO:0000256" key="1">
    <source>
        <dbReference type="ARBA" id="ARBA00001946"/>
    </source>
</evidence>
<dbReference type="GO" id="GO:0000287">
    <property type="term" value="F:magnesium ion binding"/>
    <property type="evidence" value="ECO:0007669"/>
    <property type="project" value="TreeGrafter"/>
</dbReference>
<organism evidence="7 8">
    <name type="scientific">Candidimonas nitroreducens</name>
    <dbReference type="NCBI Taxonomy" id="683354"/>
    <lineage>
        <taxon>Bacteria</taxon>
        <taxon>Pseudomonadati</taxon>
        <taxon>Pseudomonadota</taxon>
        <taxon>Betaproteobacteria</taxon>
        <taxon>Burkholderiales</taxon>
        <taxon>Alcaligenaceae</taxon>
        <taxon>Candidimonas</taxon>
    </lineage>
</organism>
<evidence type="ECO:0000256" key="5">
    <source>
        <dbReference type="PIRSR" id="PIRSR015582-2"/>
    </source>
</evidence>
<dbReference type="PANTHER" id="PTHR32308">
    <property type="entry name" value="LYASE BETA SUBUNIT, PUTATIVE (AFU_ORTHOLOGUE AFUA_4G13030)-RELATED"/>
    <property type="match status" value="1"/>
</dbReference>
<name>A0A225MGR1_9BURK</name>
<sequence>MSPVKERPRRVQLAVPGSNERMMAKAAASAADHVFLDLEDAVAPNAKDKARKMVVTALHDLDWAGKVRCVRVNDLASPYFLRDVIDLVSQAGNEIDTLMVPKIMKAADIRFVDRLLGMLEASAGLKRRIGIEILIEEVSGLLNVDDICASSDRLEAAVLGVGDYSASQRIDRRAINGHPDYAGDLWHYARFKLVVACRANGLQAIDGPFVDLKNHDGYRRQAREAALMGFDGKWALHPDQIGIALEEFSPAKEEVAFAREVTAAFHEQEHLGVGAFSHNGLMVDVGLVRLLHNTLLKAELFGL</sequence>
<dbReference type="OrthoDB" id="348111at2"/>
<comment type="caution">
    <text evidence="7">The sequence shown here is derived from an EMBL/GenBank/DDBJ whole genome shotgun (WGS) entry which is preliminary data.</text>
</comment>
<feature type="binding site" evidence="4">
    <location>
        <position position="136"/>
    </location>
    <ligand>
        <name>substrate</name>
    </ligand>
</feature>
<dbReference type="Pfam" id="PF03328">
    <property type="entry name" value="HpcH_HpaI"/>
    <property type="match status" value="1"/>
</dbReference>
<dbReference type="RefSeq" id="WP_088603841.1">
    <property type="nucleotide sequence ID" value="NZ_NJIH01000007.1"/>
</dbReference>
<comment type="cofactor">
    <cofactor evidence="1">
        <name>Mg(2+)</name>
        <dbReference type="ChEBI" id="CHEBI:18420"/>
    </cofactor>
</comment>
<feature type="binding site" evidence="4">
    <location>
        <position position="71"/>
    </location>
    <ligand>
        <name>substrate</name>
    </ligand>
</feature>
<evidence type="ECO:0000256" key="2">
    <source>
        <dbReference type="ARBA" id="ARBA00022723"/>
    </source>
</evidence>
<keyword evidence="8" id="KW-1185">Reference proteome</keyword>
<reference evidence="8" key="1">
    <citation type="submission" date="2017-06" db="EMBL/GenBank/DDBJ databases">
        <title>Herbaspirillum phytohormonus sp. nov., isolated from the root nodule of Robinia pseudoacacia in lead-zinc mine.</title>
        <authorList>
            <person name="Fan M."/>
            <person name="Lin Y."/>
        </authorList>
    </citation>
    <scope>NUCLEOTIDE SEQUENCE [LARGE SCALE GENOMIC DNA]</scope>
    <source>
        <strain evidence="8">SC-089</strain>
    </source>
</reference>
<dbReference type="Proteomes" id="UP000214603">
    <property type="component" value="Unassembled WGS sequence"/>
</dbReference>
<dbReference type="GO" id="GO:0006107">
    <property type="term" value="P:oxaloacetate metabolic process"/>
    <property type="evidence" value="ECO:0007669"/>
    <property type="project" value="TreeGrafter"/>
</dbReference>
<keyword evidence="3 5" id="KW-0460">Magnesium</keyword>
<keyword evidence="2 5" id="KW-0479">Metal-binding</keyword>
<feature type="binding site" evidence="5">
    <location>
        <position position="163"/>
    </location>
    <ligand>
        <name>Mg(2+)</name>
        <dbReference type="ChEBI" id="CHEBI:18420"/>
    </ligand>
</feature>